<dbReference type="VEuPathDB" id="TrichDB:TRFO_37834"/>
<accession>A0A1J4JEA7</accession>
<dbReference type="RefSeq" id="XP_068349132.1">
    <property type="nucleotide sequence ID" value="XM_068511666.1"/>
</dbReference>
<name>A0A1J4JEA7_9EUKA</name>
<feature type="domain" description="RSE1/DDB1/CPSF1 C-terminal" evidence="5">
    <location>
        <begin position="793"/>
        <end position="977"/>
    </location>
</feature>
<dbReference type="Pfam" id="PF10433">
    <property type="entry name" value="Beta-prop_RSE1_1st"/>
    <property type="match status" value="1"/>
</dbReference>
<dbReference type="AlphaFoldDB" id="A0A1J4JEA7"/>
<dbReference type="Gene3D" id="2.130.10.10">
    <property type="entry name" value="YVTN repeat-like/Quinoprotein amine dehydrogenase"/>
    <property type="match status" value="3"/>
</dbReference>
<dbReference type="EMBL" id="MLAK01001205">
    <property type="protein sequence ID" value="OHS95995.1"/>
    <property type="molecule type" value="Genomic_DNA"/>
</dbReference>
<dbReference type="InterPro" id="IPR004871">
    <property type="entry name" value="RSE1/DDB1/CPSF1_C"/>
</dbReference>
<evidence type="ECO:0000259" key="5">
    <source>
        <dbReference type="Pfam" id="PF03178"/>
    </source>
</evidence>
<proteinExistence type="inferred from homology"/>
<dbReference type="GeneID" id="94846370"/>
<dbReference type="PANTHER" id="PTHR10644">
    <property type="entry name" value="DNA REPAIR/RNA PROCESSING CPSF FAMILY"/>
    <property type="match status" value="1"/>
</dbReference>
<comment type="similarity">
    <text evidence="2">Belongs to the DDB1 family.</text>
</comment>
<comment type="subcellular location">
    <subcellularLocation>
        <location evidence="1">Nucleus</location>
    </subcellularLocation>
</comment>
<evidence type="ECO:0000256" key="3">
    <source>
        <dbReference type="ARBA" id="ARBA00014577"/>
    </source>
</evidence>
<protein>
    <recommendedName>
        <fullName evidence="3">DNA damage-binding protein 1</fullName>
    </recommendedName>
</protein>
<evidence type="ECO:0000259" key="6">
    <source>
        <dbReference type="Pfam" id="PF10433"/>
    </source>
</evidence>
<keyword evidence="4" id="KW-0539">Nucleus</keyword>
<dbReference type="Pfam" id="PF03178">
    <property type="entry name" value="CPSF_A"/>
    <property type="match status" value="1"/>
</dbReference>
<gene>
    <name evidence="7" type="ORF">TRFO_37834</name>
</gene>
<evidence type="ECO:0000256" key="2">
    <source>
        <dbReference type="ARBA" id="ARBA00007453"/>
    </source>
</evidence>
<keyword evidence="8" id="KW-1185">Reference proteome</keyword>
<comment type="caution">
    <text evidence="7">The sequence shown here is derived from an EMBL/GenBank/DDBJ whole genome shotgun (WGS) entry which is preliminary data.</text>
</comment>
<sequence>MIYTHRTLLPDEQVTGISAVRNLEGECTSIAIAQGSTLYITDPFSTDRKIRESYPFLSPIEVVESIKAENPTVFVLLRNYNWFIFELPNLKYSGSFSKEGVVLPTRCIVRHGMFFADQPQNVLSSSTATIDFNEKRIVHASHPNFIAVHIHHDVIHIIPTNKKRNPYIIKFLQQNVISMTFIGPTMCSARLAFLTDYDFHQRLLHIYKYSDMNDTFEQEYLEYVPSDSHYLLALHPELQSSLVVITSDGIVRIDSPEGLPLTKEFLSSFMPPIVIHACHFFDDIYLLCDSCGGLSGINLPVSGSIATESMKIIGPSSGIVAFDSNHIFIASPFGDSITYTFIKHENCIKLEEFDRIKSPGPIFSLDYTKEEGIICGTGRGDSSSVRIFERSISCDKIGEIIVTNCLSIFSSKFQEMNLSEIDQKSSVLLCLCFYESTKFVKFDGNEVIEVDWPSLIQNEATLLFYENSNSIIQVTNNVISKIDKKSGELIKEYKFTDYVVVASYSPSYIVVANDQFLIQVIETETLRIVKKWKINKTVLLIAATDDNIAVYLNDNTVFLFYMNDNENVKQITLPRFSIPVSFSIINEDLLILGTNNGNIITITNSMQQISIKNYGNGKILLHTNYGISNIYQNNEKNTELNNVNSVNVLCSGDPPFVIGFKEYEIDSHFLCSEQCDDICQSSQYMFCLHTNKISIHSFSDIPSYKGTTKIRQKVPGMLDLAISNSGLYCHVEKLEDSQHCSDIVKYPSYNNSNTMKYHCISYNVSFFKLLNFDEKEIIVIGDDQPSITILDDKLCRISWQKMLGMPYTSCIFHNFLVIARDGNLDFFIIKDLDGQYEMERKTIIEANIMTLDFLIVDNTYLVASDVQQALIVYKFENDTVIKVSQDYSPKKLTKLAFFNNTIFAASVSSNVYAYNIDKCGNIFEIGVFQCCSQVLSFVSTQECLFYGTEGGGIGVFSATDENRFMELQRIIQDSEKVKILADRVPIRQFVWNSPDIFVDIDNLKVILNLPPRDRDRILSKANINSECFEKMRLYE</sequence>
<dbReference type="OrthoDB" id="433457at2759"/>
<dbReference type="InterPro" id="IPR011047">
    <property type="entry name" value="Quinoprotein_ADH-like_sf"/>
</dbReference>
<evidence type="ECO:0000256" key="4">
    <source>
        <dbReference type="ARBA" id="ARBA00023242"/>
    </source>
</evidence>
<evidence type="ECO:0000256" key="1">
    <source>
        <dbReference type="ARBA" id="ARBA00004123"/>
    </source>
</evidence>
<dbReference type="SUPFAM" id="SSF50998">
    <property type="entry name" value="Quinoprotein alcohol dehydrogenase-like"/>
    <property type="match status" value="1"/>
</dbReference>
<dbReference type="InterPro" id="IPR015943">
    <property type="entry name" value="WD40/YVTN_repeat-like_dom_sf"/>
</dbReference>
<feature type="domain" description="RSE1/DDB1/CPSF1 first beta-propeller" evidence="6">
    <location>
        <begin position="145"/>
        <end position="345"/>
    </location>
</feature>
<organism evidence="7 8">
    <name type="scientific">Tritrichomonas foetus</name>
    <dbReference type="NCBI Taxonomy" id="1144522"/>
    <lineage>
        <taxon>Eukaryota</taxon>
        <taxon>Metamonada</taxon>
        <taxon>Parabasalia</taxon>
        <taxon>Tritrichomonadida</taxon>
        <taxon>Tritrichomonadidae</taxon>
        <taxon>Tritrichomonas</taxon>
    </lineage>
</organism>
<evidence type="ECO:0000313" key="8">
    <source>
        <dbReference type="Proteomes" id="UP000179807"/>
    </source>
</evidence>
<dbReference type="Proteomes" id="UP000179807">
    <property type="component" value="Unassembled WGS sequence"/>
</dbReference>
<evidence type="ECO:0000313" key="7">
    <source>
        <dbReference type="EMBL" id="OHS95995.1"/>
    </source>
</evidence>
<dbReference type="InterPro" id="IPR018846">
    <property type="entry name" value="Beta-prop_RSE1/DDB1/CPSF1_1st"/>
</dbReference>
<reference evidence="7" key="1">
    <citation type="submission" date="2016-10" db="EMBL/GenBank/DDBJ databases">
        <authorList>
            <person name="Benchimol M."/>
            <person name="Almeida L.G."/>
            <person name="Vasconcelos A.T."/>
            <person name="Perreira-Neves A."/>
            <person name="Rosa I.A."/>
            <person name="Tasca T."/>
            <person name="Bogo M.R."/>
            <person name="de Souza W."/>
        </authorList>
    </citation>
    <scope>NUCLEOTIDE SEQUENCE [LARGE SCALE GENOMIC DNA]</scope>
    <source>
        <strain evidence="7">K</strain>
    </source>
</reference>
<dbReference type="InterPro" id="IPR050358">
    <property type="entry name" value="RSE1/DDB1/CFT1"/>
</dbReference>